<dbReference type="GO" id="GO:0000978">
    <property type="term" value="F:RNA polymerase II cis-regulatory region sequence-specific DNA binding"/>
    <property type="evidence" value="ECO:0007669"/>
    <property type="project" value="TreeGrafter"/>
</dbReference>
<feature type="zinc finger region" description="C3H1-type" evidence="3">
    <location>
        <begin position="1982"/>
        <end position="2005"/>
    </location>
</feature>
<feature type="region of interest" description="Disordered" evidence="4">
    <location>
        <begin position="1465"/>
        <end position="1486"/>
    </location>
</feature>
<proteinExistence type="predicted"/>
<dbReference type="OrthoDB" id="5842926at2759"/>
<feature type="region of interest" description="Disordered" evidence="4">
    <location>
        <begin position="1343"/>
        <end position="1371"/>
    </location>
</feature>
<feature type="compositionally biased region" description="Basic residues" evidence="4">
    <location>
        <begin position="1764"/>
        <end position="1773"/>
    </location>
</feature>
<comment type="caution">
    <text evidence="6">The sequence shown here is derived from an EMBL/GenBank/DDBJ whole genome shotgun (WGS) entry which is preliminary data.</text>
</comment>
<comment type="subcellular location">
    <subcellularLocation>
        <location evidence="1">Nucleus</location>
    </subcellularLocation>
</comment>
<accession>A0A8E0VKZ8</accession>
<evidence type="ECO:0000256" key="1">
    <source>
        <dbReference type="ARBA" id="ARBA00004123"/>
    </source>
</evidence>
<dbReference type="PANTHER" id="PTHR46297">
    <property type="entry name" value="ZINC FINGER CCCH-TYPE WITH G PATCH DOMAIN-CONTAINING PROTEIN"/>
    <property type="match status" value="1"/>
</dbReference>
<evidence type="ECO:0000313" key="6">
    <source>
        <dbReference type="EMBL" id="KAA0194123.1"/>
    </source>
</evidence>
<dbReference type="PROSITE" id="PS50103">
    <property type="entry name" value="ZF_C3H1"/>
    <property type="match status" value="1"/>
</dbReference>
<dbReference type="GO" id="GO:0008270">
    <property type="term" value="F:zinc ion binding"/>
    <property type="evidence" value="ECO:0007669"/>
    <property type="project" value="UniProtKB-KW"/>
</dbReference>
<keyword evidence="3" id="KW-0862">Zinc</keyword>
<evidence type="ECO:0000313" key="7">
    <source>
        <dbReference type="Proteomes" id="UP000728185"/>
    </source>
</evidence>
<feature type="compositionally biased region" description="Low complexity" evidence="4">
    <location>
        <begin position="1343"/>
        <end position="1352"/>
    </location>
</feature>
<dbReference type="GO" id="GO:0001227">
    <property type="term" value="F:DNA-binding transcription repressor activity, RNA polymerase II-specific"/>
    <property type="evidence" value="ECO:0007669"/>
    <property type="project" value="TreeGrafter"/>
</dbReference>
<feature type="compositionally biased region" description="Basic and acidic residues" evidence="4">
    <location>
        <begin position="1774"/>
        <end position="1785"/>
    </location>
</feature>
<dbReference type="Gene3D" id="2.30.30.1190">
    <property type="match status" value="1"/>
</dbReference>
<feature type="compositionally biased region" description="Low complexity" evidence="4">
    <location>
        <begin position="2128"/>
        <end position="2138"/>
    </location>
</feature>
<keyword evidence="2" id="KW-0539">Nucleus</keyword>
<dbReference type="GO" id="GO:0005634">
    <property type="term" value="C:nucleus"/>
    <property type="evidence" value="ECO:0007669"/>
    <property type="project" value="UniProtKB-SubCell"/>
</dbReference>
<dbReference type="PANTHER" id="PTHR46297:SF1">
    <property type="entry name" value="ZINC FINGER CCCH-TYPE WITH G PATCH DOMAIN-CONTAINING PROTEIN"/>
    <property type="match status" value="1"/>
</dbReference>
<feature type="domain" description="C3H1-type" evidence="5">
    <location>
        <begin position="1982"/>
        <end position="2005"/>
    </location>
</feature>
<keyword evidence="3" id="KW-0863">Zinc-finger</keyword>
<feature type="compositionally biased region" description="Low complexity" evidence="4">
    <location>
        <begin position="1724"/>
        <end position="1739"/>
    </location>
</feature>
<dbReference type="InterPro" id="IPR000571">
    <property type="entry name" value="Znf_CCCH"/>
</dbReference>
<sequence>MEISENKGVSVTAQEEFNKELLHSSHIGVNTPVFTISSLPCGPCEVADSSVTKTTSLTISACLLNSNSSVDSSKAAPFYPRVVVGTQSSASSIDPTRTFSVPPESESYSQQQTQSQLHSLTTFGGQSNSIANPQLYPLILTAAPATSNHTTNTFTPIHVQVTNNAEGAVASTNSSITSPVGVPISTLSLNTVTNTNRISSSAPSVTSCSVITPTESRGSVSSTGHLAPVVISPQLATSISPAFTLRFTPPTSLHCGSLTSIPNNSTLFETPVLSSHLTPISQQSHASAVVTTSDTGGTVTISTAQSTLTSTNTPAVSLLMSSGLCPPSRVLIHKSAGLTTLNSGVGPATGLAESFPLTLVTPGKTNDTGGSTGQTNACATVSTNSNLSGAISTSGAPGQSPLNTPTKAKLVSLATPVSASVRLFTTSSTTVPYSTKAMGTSGIYTASISNAFSNATVISPVKTGCAGLWTNLSGSNGVTANSLVALQSAQPLLVHAAPDLAPVSPNGATSSSQTSFASSRPLASVAPGVSTHSTAPISLNTPTVPPTVLAFSLSTTTPSSVNVSGAGVLTQTGSGVRPGTVVNPLVVRGGCVSAVTNASTTCSAVSSVATLTSASLLKPFSLSVPASVSPAPSYLYTSVHSSVVTPSSAATVPHVVPISIAPARLPSISTGLTTPPSPAVSTGPMRSPLHSAICSCILSPRHHMTSVFSSTSNRKRARKQQLAATSVATASTISSTGTSGLAVISNSASIAISQSTISTSSSNPTTIPTVPFCNNSPQISIAHFTPIPGRSGQVVTPTIVAIPKPVIQPAPSSGSSALPIQPLTALSPRPSGFSTVDPLQIKIPNSGLLPSASATTCSCFGALNTISMATPPTTTAGGYVGIRLLSVRPNPTSLTQPCSTGLVTTPAQLGALPTNVPGLITRLSAGNTVNCASDVIPTTISGTCGTGVQHLRLATCATTPEVAHTQAATVYVLTTSNAYPVLSSCTSSSLSSIPMSTSTTSDPHSSTGLSFTTTSGAAVTTTTPSYGTALMMPGIGPGVVQVRFRPPLTVTTTTISTVTLTSSGATGNTSNAIIGSISTPMGGTTTSPLVLDARQSGRFSGSSHSCVTPTTTGSGESNTTKAVTTTTFDSTIPKTTPLRPSTSFTSSSSLLHRHLLSPQNPVHSEQCTAGIDDRGLDSGVDLDNPTIANSVELFTAATTSTECLVSGDRLAPVTSVSGTPFRNQDIELHCSGRLKHNAYGYHRTVENQVRITAAADMATEGMTKLDGEEKDDDDDEDLRNLTNTKLKVSEMLRLPRKRFKLDDTVKLADQFTADSQQLSSLVDDEQLLILLKSKSLSGKHWSNHNNSTNHSSFPAVTTAPVTEEPSSTPYGTNVRLTIDPVSGCEWVLNGLPAKPSMIPRWMNPNVRSSGAWRAKSTHFLTCSEVRNKPDSKWDNSRRIRRDLSGKLSFVDDTFAGSSRRHRRRALSRRSSLDRTSEDSSANSSAYKQLNTTVGNVDFQLLQEIVALREQQSERQFVQFPLTHVSVLNVSGWRMLSCADNLDLLVYSEHRSLQALDSLHFSLQDWSGQVVTQDRNRSPSFSQILAYSAGSQETYEIDRTSCTRDFLQNDGPKSPGALSTSTISSVSSTKPAPVSMVDTSLKIEIEKAVDLILGICQRKRCLMDSLQRLHNRSRRLVEQFRAEALSFFDDVEHEPEDREVDVVLGHGTPLINSNICNDAPPASPPSSTSTKASGTAIATAGAGGGSGRNTPLNMRRSTRTNSPGGRHHLKRIRRRDITAEAEEPRASSKSTVGAGCLLNTSCTKSTTLCNALEFPSVVPDRKALERSDLVQLKSTLSQLDERLQAAGGAADQSDLLALRQDLVELIAIQEEQLLCERKNELLKQLESHLLTCSDDVEGNVPDITTTAKSTAVTEELRNALIGQRCSVKGWTVSGQFVRQNAVISDVVDSAGDSDIQTTSPSLVETAGRVRVFLTHPTRSTDLPCEQFVTDGFCHRGIRCPWSHGKVVSSEDIDEWDEPDPKLYTVEGQPCLVKENPHSICPSIWKHAHLLHTDLETQTCVIQWGHTYRFYSSEQSNKNKPHASLIRQTSYEQLEANVANVPLHAVWPLTREQSDEDDESVLNDVGNTLSTDSESSSCDETCGDTTGFSQSAYRSRLEGSSPNNYDEGLQVCFSLDGLR</sequence>
<dbReference type="Proteomes" id="UP000728185">
    <property type="component" value="Unassembled WGS sequence"/>
</dbReference>
<evidence type="ECO:0000259" key="5">
    <source>
        <dbReference type="PROSITE" id="PS50103"/>
    </source>
</evidence>
<evidence type="ECO:0000256" key="4">
    <source>
        <dbReference type="SAM" id="MobiDB-lite"/>
    </source>
</evidence>
<keyword evidence="7" id="KW-1185">Reference proteome</keyword>
<name>A0A8E0VKZ8_9TREM</name>
<feature type="region of interest" description="Disordered" evidence="4">
    <location>
        <begin position="1098"/>
        <end position="1122"/>
    </location>
</feature>
<evidence type="ECO:0000256" key="2">
    <source>
        <dbReference type="ARBA" id="ARBA00023242"/>
    </source>
</evidence>
<feature type="region of interest" description="Disordered" evidence="4">
    <location>
        <begin position="2110"/>
        <end position="2141"/>
    </location>
</feature>
<feature type="region of interest" description="Disordered" evidence="4">
    <location>
        <begin position="1713"/>
        <end position="1790"/>
    </location>
</feature>
<feature type="region of interest" description="Disordered" evidence="4">
    <location>
        <begin position="91"/>
        <end position="111"/>
    </location>
</feature>
<organism evidence="6 7">
    <name type="scientific">Fasciolopsis buskii</name>
    <dbReference type="NCBI Taxonomy" id="27845"/>
    <lineage>
        <taxon>Eukaryota</taxon>
        <taxon>Metazoa</taxon>
        <taxon>Spiralia</taxon>
        <taxon>Lophotrochozoa</taxon>
        <taxon>Platyhelminthes</taxon>
        <taxon>Trematoda</taxon>
        <taxon>Digenea</taxon>
        <taxon>Plagiorchiida</taxon>
        <taxon>Echinostomata</taxon>
        <taxon>Echinostomatoidea</taxon>
        <taxon>Fasciolidae</taxon>
        <taxon>Fasciolopsis</taxon>
    </lineage>
</organism>
<gene>
    <name evidence="6" type="ORF">FBUS_07030</name>
</gene>
<evidence type="ECO:0000256" key="3">
    <source>
        <dbReference type="PROSITE-ProRule" id="PRU00723"/>
    </source>
</evidence>
<reference evidence="6" key="1">
    <citation type="submission" date="2019-05" db="EMBL/GenBank/DDBJ databases">
        <title>Annotation for the trematode Fasciolopsis buski.</title>
        <authorList>
            <person name="Choi Y.-J."/>
        </authorList>
    </citation>
    <scope>NUCLEOTIDE SEQUENCE</scope>
    <source>
        <strain evidence="6">HT</strain>
        <tissue evidence="6">Whole worm</tissue>
    </source>
</reference>
<keyword evidence="3" id="KW-0479">Metal-binding</keyword>
<dbReference type="EMBL" id="LUCM01004601">
    <property type="protein sequence ID" value="KAA0194123.1"/>
    <property type="molecule type" value="Genomic_DNA"/>
</dbReference>
<protein>
    <recommendedName>
        <fullName evidence="5">C3H1-type domain-containing protein</fullName>
    </recommendedName>
</protein>